<accession>A0A8S9QPX0</accession>
<dbReference type="EMBL" id="QGKX02001290">
    <property type="protein sequence ID" value="KAF3541912.1"/>
    <property type="molecule type" value="Genomic_DNA"/>
</dbReference>
<proteinExistence type="predicted"/>
<dbReference type="Proteomes" id="UP000712600">
    <property type="component" value="Unassembled WGS sequence"/>
</dbReference>
<reference evidence="1" key="1">
    <citation type="submission" date="2019-12" db="EMBL/GenBank/DDBJ databases">
        <title>Genome sequencing and annotation of Brassica cretica.</title>
        <authorList>
            <person name="Studholme D.J."/>
            <person name="Sarris P."/>
        </authorList>
    </citation>
    <scope>NUCLEOTIDE SEQUENCE</scope>
    <source>
        <strain evidence="1">PFS-109/04</strain>
        <tissue evidence="1">Leaf</tissue>
    </source>
</reference>
<gene>
    <name evidence="1" type="ORF">F2Q69_00024481</name>
</gene>
<comment type="caution">
    <text evidence="1">The sequence shown here is derived from an EMBL/GenBank/DDBJ whole genome shotgun (WGS) entry which is preliminary data.</text>
</comment>
<evidence type="ECO:0000313" key="1">
    <source>
        <dbReference type="EMBL" id="KAF3541912.1"/>
    </source>
</evidence>
<dbReference type="AlphaFoldDB" id="A0A8S9QPX0"/>
<protein>
    <submittedName>
        <fullName evidence="1">Uncharacterized protein</fullName>
    </submittedName>
</protein>
<sequence>MVTPFETKQSPFDLITEEGATKMGRRQHVRSNSANGRVGRLAQSNSPIWRVGQLARSNPPVWWVGRWCFVVRDPLSRASSNLP</sequence>
<name>A0A8S9QPX0_BRACR</name>
<organism evidence="1 2">
    <name type="scientific">Brassica cretica</name>
    <name type="common">Mustard</name>
    <dbReference type="NCBI Taxonomy" id="69181"/>
    <lineage>
        <taxon>Eukaryota</taxon>
        <taxon>Viridiplantae</taxon>
        <taxon>Streptophyta</taxon>
        <taxon>Embryophyta</taxon>
        <taxon>Tracheophyta</taxon>
        <taxon>Spermatophyta</taxon>
        <taxon>Magnoliopsida</taxon>
        <taxon>eudicotyledons</taxon>
        <taxon>Gunneridae</taxon>
        <taxon>Pentapetalae</taxon>
        <taxon>rosids</taxon>
        <taxon>malvids</taxon>
        <taxon>Brassicales</taxon>
        <taxon>Brassicaceae</taxon>
        <taxon>Brassiceae</taxon>
        <taxon>Brassica</taxon>
    </lineage>
</organism>
<evidence type="ECO:0000313" key="2">
    <source>
        <dbReference type="Proteomes" id="UP000712600"/>
    </source>
</evidence>